<feature type="domain" description="HAMP" evidence="11">
    <location>
        <begin position="297"/>
        <end position="350"/>
    </location>
</feature>
<evidence type="ECO:0000313" key="13">
    <source>
        <dbReference type="Proteomes" id="UP000198393"/>
    </source>
</evidence>
<feature type="transmembrane region" description="Helical" evidence="9">
    <location>
        <begin position="40"/>
        <end position="60"/>
    </location>
</feature>
<feature type="domain" description="Histidine kinase" evidence="10">
    <location>
        <begin position="412"/>
        <end position="597"/>
    </location>
</feature>
<dbReference type="PROSITE" id="PS50109">
    <property type="entry name" value="HIS_KIN"/>
    <property type="match status" value="1"/>
</dbReference>
<dbReference type="Gene3D" id="3.30.565.10">
    <property type="entry name" value="Histidine kinase-like ATPase, C-terminal domain"/>
    <property type="match status" value="1"/>
</dbReference>
<dbReference type="OrthoDB" id="9760839at2"/>
<reference evidence="12 13" key="1">
    <citation type="submission" date="2017-06" db="EMBL/GenBank/DDBJ databases">
        <authorList>
            <person name="Kim H.J."/>
            <person name="Triplett B.A."/>
        </authorList>
    </citation>
    <scope>NUCLEOTIDE SEQUENCE [LARGE SCALE GENOMIC DNA]</scope>
    <source>
        <strain evidence="12 13">DSM 19307</strain>
    </source>
</reference>
<dbReference type="Pfam" id="PF07730">
    <property type="entry name" value="HisKA_3"/>
    <property type="match status" value="1"/>
</dbReference>
<gene>
    <name evidence="12" type="ORF">SAMN05421640_2450</name>
</gene>
<feature type="coiled-coil region" evidence="8">
    <location>
        <begin position="377"/>
        <end position="416"/>
    </location>
</feature>
<organism evidence="12 13">
    <name type="scientific">Ekhidna lutea</name>
    <dbReference type="NCBI Taxonomy" id="447679"/>
    <lineage>
        <taxon>Bacteria</taxon>
        <taxon>Pseudomonadati</taxon>
        <taxon>Bacteroidota</taxon>
        <taxon>Cytophagia</taxon>
        <taxon>Cytophagales</taxon>
        <taxon>Reichenbachiellaceae</taxon>
        <taxon>Ekhidna</taxon>
    </lineage>
</organism>
<evidence type="ECO:0000256" key="7">
    <source>
        <dbReference type="ARBA" id="ARBA00023012"/>
    </source>
</evidence>
<dbReference type="InterPro" id="IPR005467">
    <property type="entry name" value="His_kinase_dom"/>
</dbReference>
<evidence type="ECO:0000313" key="12">
    <source>
        <dbReference type="EMBL" id="SNT13646.1"/>
    </source>
</evidence>
<dbReference type="PROSITE" id="PS50885">
    <property type="entry name" value="HAMP"/>
    <property type="match status" value="1"/>
</dbReference>
<evidence type="ECO:0000259" key="11">
    <source>
        <dbReference type="PROSITE" id="PS50885"/>
    </source>
</evidence>
<evidence type="ECO:0000256" key="1">
    <source>
        <dbReference type="ARBA" id="ARBA00000085"/>
    </source>
</evidence>
<evidence type="ECO:0000256" key="4">
    <source>
        <dbReference type="ARBA" id="ARBA00022553"/>
    </source>
</evidence>
<dbReference type="Pfam" id="PF02518">
    <property type="entry name" value="HATPase_c"/>
    <property type="match status" value="1"/>
</dbReference>
<proteinExistence type="predicted"/>
<protein>
    <recommendedName>
        <fullName evidence="3">histidine kinase</fullName>
        <ecNumber evidence="3">2.7.13.3</ecNumber>
    </recommendedName>
</protein>
<evidence type="ECO:0000256" key="5">
    <source>
        <dbReference type="ARBA" id="ARBA00022679"/>
    </source>
</evidence>
<dbReference type="SUPFAM" id="SSF55874">
    <property type="entry name" value="ATPase domain of HSP90 chaperone/DNA topoisomerase II/histidine kinase"/>
    <property type="match status" value="1"/>
</dbReference>
<dbReference type="Gene3D" id="1.20.5.1930">
    <property type="match status" value="1"/>
</dbReference>
<dbReference type="EMBL" id="FZPD01000004">
    <property type="protein sequence ID" value="SNT13646.1"/>
    <property type="molecule type" value="Genomic_DNA"/>
</dbReference>
<dbReference type="InterPro" id="IPR036890">
    <property type="entry name" value="HATPase_C_sf"/>
</dbReference>
<feature type="transmembrane region" description="Helical" evidence="9">
    <location>
        <begin position="277"/>
        <end position="295"/>
    </location>
</feature>
<keyword evidence="4" id="KW-0597">Phosphoprotein</keyword>
<dbReference type="GO" id="GO:0000155">
    <property type="term" value="F:phosphorelay sensor kinase activity"/>
    <property type="evidence" value="ECO:0007669"/>
    <property type="project" value="InterPro"/>
</dbReference>
<keyword evidence="9" id="KW-1133">Transmembrane helix</keyword>
<evidence type="ECO:0000256" key="6">
    <source>
        <dbReference type="ARBA" id="ARBA00022777"/>
    </source>
</evidence>
<keyword evidence="7" id="KW-0902">Two-component regulatory system</keyword>
<evidence type="ECO:0000259" key="10">
    <source>
        <dbReference type="PROSITE" id="PS50109"/>
    </source>
</evidence>
<evidence type="ECO:0000256" key="9">
    <source>
        <dbReference type="SAM" id="Phobius"/>
    </source>
</evidence>
<dbReference type="Gene3D" id="1.10.8.500">
    <property type="entry name" value="HAMP domain in histidine kinase"/>
    <property type="match status" value="1"/>
</dbReference>
<keyword evidence="9" id="KW-0812">Transmembrane</keyword>
<dbReference type="InterPro" id="IPR003594">
    <property type="entry name" value="HATPase_dom"/>
</dbReference>
<dbReference type="SUPFAM" id="SSF158472">
    <property type="entry name" value="HAMP domain-like"/>
    <property type="match status" value="1"/>
</dbReference>
<keyword evidence="6 12" id="KW-0418">Kinase</keyword>
<evidence type="ECO:0000256" key="2">
    <source>
        <dbReference type="ARBA" id="ARBA00004370"/>
    </source>
</evidence>
<evidence type="ECO:0000256" key="8">
    <source>
        <dbReference type="SAM" id="Coils"/>
    </source>
</evidence>
<dbReference type="InterPro" id="IPR050482">
    <property type="entry name" value="Sensor_HK_TwoCompSys"/>
</dbReference>
<dbReference type="GO" id="GO:0046983">
    <property type="term" value="F:protein dimerization activity"/>
    <property type="evidence" value="ECO:0007669"/>
    <property type="project" value="InterPro"/>
</dbReference>
<dbReference type="SMART" id="SM00387">
    <property type="entry name" value="HATPase_c"/>
    <property type="match status" value="1"/>
</dbReference>
<evidence type="ECO:0000256" key="3">
    <source>
        <dbReference type="ARBA" id="ARBA00012438"/>
    </source>
</evidence>
<sequence>MAGGFSGFSFWFIRIFPDFLNKLCSYFYKTMSKVNIGNKLAMLMIGLSIIVIAMLTSLFYTQFDTALKERVLLQLSSVKQLKIVKIKAEINDRISAFRRVVDTEEDEERFFSNIEKSETIPTFLSEKVSVEKIPEFPDIHLEGIPTPSPGQITLAFIARVDDQFISAIADLPEIQEILLERTGLGQTGESYLVDENYRLLTKSRFEIADPSIVEVKTQGVLRSLAENPGEDTFPDYRGVEVFSSYEKISINGLNWVILTEIDRQEALFPLKKLRSNLFYILIVILLFVLLASYFLSKMIVKPILTMEKHLMEMSRGILEKVPTSDGRKDEIGRMFNALEKLVSALRDTAVFADKIGSGDFEADYTPLSEDDKMGAALIQMKERLQKFKENEERLLKENQRSILNGEEKERSRLSKEMHDGLGPLLTTLRMNIQEADLPESTKKKLLYRLDETIGEVRRMSNNLMPSVLVDFGAGEAIGNLLNQISDNFGMKVLYKNDMPLESEIDDNIHITLYRIAQESINNAIKHANATELKVSMSEFEDHVGFFIADNGVGFDINKTSSGNGIRNMKERVKLANGTIEIHSNEKGTTIEVEIPLS</sequence>
<comment type="catalytic activity">
    <reaction evidence="1">
        <text>ATP + protein L-histidine = ADP + protein N-phospho-L-histidine.</text>
        <dbReference type="EC" id="2.7.13.3"/>
    </reaction>
</comment>
<dbReference type="CDD" id="cd16917">
    <property type="entry name" value="HATPase_UhpB-NarQ-NarX-like"/>
    <property type="match status" value="1"/>
</dbReference>
<dbReference type="AlphaFoldDB" id="A0A239K5E2"/>
<dbReference type="InterPro" id="IPR003660">
    <property type="entry name" value="HAMP_dom"/>
</dbReference>
<comment type="subcellular location">
    <subcellularLocation>
        <location evidence="2">Membrane</location>
    </subcellularLocation>
</comment>
<dbReference type="Proteomes" id="UP000198393">
    <property type="component" value="Unassembled WGS sequence"/>
</dbReference>
<name>A0A239K5E2_EKHLU</name>
<dbReference type="GO" id="GO:0016020">
    <property type="term" value="C:membrane"/>
    <property type="evidence" value="ECO:0007669"/>
    <property type="project" value="UniProtKB-SubCell"/>
</dbReference>
<dbReference type="PANTHER" id="PTHR24421">
    <property type="entry name" value="NITRATE/NITRITE SENSOR PROTEIN NARX-RELATED"/>
    <property type="match status" value="1"/>
</dbReference>
<keyword evidence="8" id="KW-0175">Coiled coil</keyword>
<dbReference type="SMART" id="SM00304">
    <property type="entry name" value="HAMP"/>
    <property type="match status" value="1"/>
</dbReference>
<accession>A0A239K5E2</accession>
<dbReference type="InterPro" id="IPR011712">
    <property type="entry name" value="Sig_transdc_His_kin_sub3_dim/P"/>
</dbReference>
<keyword evidence="13" id="KW-1185">Reference proteome</keyword>
<keyword evidence="9" id="KW-0472">Membrane</keyword>
<dbReference type="Pfam" id="PF00672">
    <property type="entry name" value="HAMP"/>
    <property type="match status" value="1"/>
</dbReference>
<keyword evidence="5" id="KW-0808">Transferase</keyword>
<dbReference type="Gene3D" id="3.30.450.20">
    <property type="entry name" value="PAS domain"/>
    <property type="match status" value="1"/>
</dbReference>
<dbReference type="EC" id="2.7.13.3" evidence="3"/>